<gene>
    <name evidence="2" type="primary">nsrR</name>
    <name evidence="2" type="ORF">AW10_01906</name>
</gene>
<comment type="caution">
    <text evidence="2">The sequence shown here is derived from an EMBL/GenBank/DDBJ whole genome shotgun (WGS) entry which is preliminary data.</text>
</comment>
<dbReference type="Proteomes" id="UP000021816">
    <property type="component" value="Unassembled WGS sequence"/>
</dbReference>
<evidence type="ECO:0000313" key="2">
    <source>
        <dbReference type="EMBL" id="EXI80260.1"/>
    </source>
</evidence>
<organism evidence="2 3">
    <name type="scientific">Candidatus Accumulibacter appositus</name>
    <dbReference type="NCBI Taxonomy" id="1454003"/>
    <lineage>
        <taxon>Bacteria</taxon>
        <taxon>Pseudomonadati</taxon>
        <taxon>Pseudomonadota</taxon>
        <taxon>Betaproteobacteria</taxon>
        <taxon>Candidatus Accumulibacter</taxon>
    </lineage>
</organism>
<dbReference type="NCBIfam" id="TIGR00738">
    <property type="entry name" value="rrf2_super"/>
    <property type="match status" value="1"/>
</dbReference>
<keyword evidence="1" id="KW-0238">DNA-binding</keyword>
<dbReference type="Pfam" id="PF02082">
    <property type="entry name" value="Rrf2"/>
    <property type="match status" value="1"/>
</dbReference>
<accession>A0A011PTV0</accession>
<dbReference type="AlphaFoldDB" id="A0A011PTV0"/>
<dbReference type="PROSITE" id="PS51197">
    <property type="entry name" value="HTH_RRF2_2"/>
    <property type="match status" value="1"/>
</dbReference>
<dbReference type="InterPro" id="IPR036390">
    <property type="entry name" value="WH_DNA-bd_sf"/>
</dbReference>
<dbReference type="PATRIC" id="fig|1454003.3.peg.1956"/>
<dbReference type="GO" id="GO:0005829">
    <property type="term" value="C:cytosol"/>
    <property type="evidence" value="ECO:0007669"/>
    <property type="project" value="TreeGrafter"/>
</dbReference>
<dbReference type="EMBL" id="JEMX01000038">
    <property type="protein sequence ID" value="EXI80260.1"/>
    <property type="molecule type" value="Genomic_DNA"/>
</dbReference>
<dbReference type="GO" id="GO:0003700">
    <property type="term" value="F:DNA-binding transcription factor activity"/>
    <property type="evidence" value="ECO:0007669"/>
    <property type="project" value="TreeGrafter"/>
</dbReference>
<sequence>MAMTTGDPKTAMHITQHTDYALRALIFLGTNEDRLVTIQEIADRFSVSRNHLMKVVSGLIRGGFVEGLRGKGGGLRLARPAATIVVGHVVRHMESGMELVECFGPNCACILDPDCQLKLALSNALAAFLKVLDGVTLVDLLGKSERVILHVLQASALPSR</sequence>
<dbReference type="STRING" id="1454003.AW10_01906"/>
<dbReference type="PANTHER" id="PTHR33221">
    <property type="entry name" value="WINGED HELIX-TURN-HELIX TRANSCRIPTIONAL REGULATOR, RRF2 FAMILY"/>
    <property type="match status" value="1"/>
</dbReference>
<name>A0A011PTV0_9PROT</name>
<evidence type="ECO:0000313" key="3">
    <source>
        <dbReference type="Proteomes" id="UP000021816"/>
    </source>
</evidence>
<evidence type="ECO:0000256" key="1">
    <source>
        <dbReference type="ARBA" id="ARBA00023125"/>
    </source>
</evidence>
<reference evidence="2 3" key="1">
    <citation type="submission" date="2014-02" db="EMBL/GenBank/DDBJ databases">
        <title>Expanding our view of genomic diversity in Candidatus Accumulibacter clades.</title>
        <authorList>
            <person name="Skennerton C.T."/>
            <person name="Barr J.J."/>
            <person name="Slater F.R."/>
            <person name="Bond P.L."/>
            <person name="Tyson G.W."/>
        </authorList>
    </citation>
    <scope>NUCLEOTIDE SEQUENCE [LARGE SCALE GENOMIC DNA]</scope>
    <source>
        <strain evidence="3">BA-92</strain>
    </source>
</reference>
<dbReference type="SUPFAM" id="SSF46785">
    <property type="entry name" value="Winged helix' DNA-binding domain"/>
    <property type="match status" value="1"/>
</dbReference>
<proteinExistence type="predicted"/>
<dbReference type="InterPro" id="IPR000944">
    <property type="entry name" value="Tscrpt_reg_Rrf2"/>
</dbReference>
<dbReference type="InterPro" id="IPR036388">
    <property type="entry name" value="WH-like_DNA-bd_sf"/>
</dbReference>
<dbReference type="GO" id="GO:0003677">
    <property type="term" value="F:DNA binding"/>
    <property type="evidence" value="ECO:0007669"/>
    <property type="project" value="UniProtKB-KW"/>
</dbReference>
<protein>
    <submittedName>
        <fullName evidence="2">HTH-type transcriptional repressor NsrR</fullName>
    </submittedName>
</protein>
<dbReference type="Gene3D" id="1.10.10.10">
    <property type="entry name" value="Winged helix-like DNA-binding domain superfamily/Winged helix DNA-binding domain"/>
    <property type="match status" value="1"/>
</dbReference>
<dbReference type="PANTHER" id="PTHR33221:SF4">
    <property type="entry name" value="HTH-TYPE TRANSCRIPTIONAL REPRESSOR NSRR"/>
    <property type="match status" value="1"/>
</dbReference>